<dbReference type="PANTHER" id="PTHR48100:SF1">
    <property type="entry name" value="HISTIDINE PHOSPHATASE FAMILY PROTEIN-RELATED"/>
    <property type="match status" value="1"/>
</dbReference>
<organism evidence="3 4">
    <name type="scientific">Nesterenkonia halobia</name>
    <dbReference type="NCBI Taxonomy" id="37922"/>
    <lineage>
        <taxon>Bacteria</taxon>
        <taxon>Bacillati</taxon>
        <taxon>Actinomycetota</taxon>
        <taxon>Actinomycetes</taxon>
        <taxon>Micrococcales</taxon>
        <taxon>Micrococcaceae</taxon>
        <taxon>Nesterenkonia</taxon>
    </lineage>
</organism>
<dbReference type="PROSITE" id="PS00175">
    <property type="entry name" value="PG_MUTASE"/>
    <property type="match status" value="1"/>
</dbReference>
<dbReference type="Proteomes" id="UP001501736">
    <property type="component" value="Unassembled WGS sequence"/>
</dbReference>
<evidence type="ECO:0000313" key="4">
    <source>
        <dbReference type="Proteomes" id="UP001501736"/>
    </source>
</evidence>
<dbReference type="Gene3D" id="3.40.50.1240">
    <property type="entry name" value="Phosphoglycerate mutase-like"/>
    <property type="match status" value="1"/>
</dbReference>
<keyword evidence="4" id="KW-1185">Reference proteome</keyword>
<dbReference type="InterPro" id="IPR029033">
    <property type="entry name" value="His_PPase_superfam"/>
</dbReference>
<keyword evidence="2" id="KW-0413">Isomerase</keyword>
<gene>
    <name evidence="3" type="ORF">GCM10020260_17270</name>
</gene>
<dbReference type="InterPro" id="IPR013078">
    <property type="entry name" value="His_Pase_superF_clade-1"/>
</dbReference>
<protein>
    <submittedName>
        <fullName evidence="3">Histidine phosphatase family protein</fullName>
    </submittedName>
</protein>
<accession>A0ABP6RCU0</accession>
<evidence type="ECO:0000256" key="1">
    <source>
        <dbReference type="ARBA" id="ARBA00023152"/>
    </source>
</evidence>
<dbReference type="SUPFAM" id="SSF53254">
    <property type="entry name" value="Phosphoglycerate mutase-like"/>
    <property type="match status" value="1"/>
</dbReference>
<sequence length="251" mass="26940">MIRVLLVRHGETPWNKDHRLQGRSDISLADSGREQATVTGGFVRAQNPRQGHASALVRTQQTYAAFGLDHPPRIWDALVEQGLGEWEGAYAASVRDAEPEQFAGWRAGAYTPAGGETQQDLSDRMLAAFCEIVRATAEAEPTPSPDLSFDVRTTVAVSHGAALRVLLERLQLIDRSQSIPLTPAAVTVVDVPLTTGPVSSSLPHGGLDDDAARQAQQIAGLTDDEIIGQSRLRVLNLSPELLNPAVDSVSV</sequence>
<proteinExistence type="predicted"/>
<dbReference type="InterPro" id="IPR050275">
    <property type="entry name" value="PGM_Phosphatase"/>
</dbReference>
<keyword evidence="1" id="KW-0324">Glycolysis</keyword>
<evidence type="ECO:0000313" key="3">
    <source>
        <dbReference type="EMBL" id="GAA3285165.1"/>
    </source>
</evidence>
<dbReference type="PANTHER" id="PTHR48100">
    <property type="entry name" value="BROAD-SPECIFICITY PHOSPHATASE YOR283W-RELATED"/>
    <property type="match status" value="1"/>
</dbReference>
<evidence type="ECO:0000256" key="2">
    <source>
        <dbReference type="ARBA" id="ARBA00023235"/>
    </source>
</evidence>
<dbReference type="SMART" id="SM00855">
    <property type="entry name" value="PGAM"/>
    <property type="match status" value="1"/>
</dbReference>
<name>A0ABP6RCU0_9MICC</name>
<dbReference type="RefSeq" id="WP_344720281.1">
    <property type="nucleotide sequence ID" value="NZ_BAAAYG010000005.1"/>
</dbReference>
<reference evidence="4" key="1">
    <citation type="journal article" date="2019" name="Int. J. Syst. Evol. Microbiol.">
        <title>The Global Catalogue of Microorganisms (GCM) 10K type strain sequencing project: providing services to taxonomists for standard genome sequencing and annotation.</title>
        <authorList>
            <consortium name="The Broad Institute Genomics Platform"/>
            <consortium name="The Broad Institute Genome Sequencing Center for Infectious Disease"/>
            <person name="Wu L."/>
            <person name="Ma J."/>
        </authorList>
    </citation>
    <scope>NUCLEOTIDE SEQUENCE [LARGE SCALE GENOMIC DNA]</scope>
    <source>
        <strain evidence="4">JCM 11483</strain>
    </source>
</reference>
<dbReference type="Pfam" id="PF00300">
    <property type="entry name" value="His_Phos_1"/>
    <property type="match status" value="1"/>
</dbReference>
<comment type="caution">
    <text evidence="3">The sequence shown here is derived from an EMBL/GenBank/DDBJ whole genome shotgun (WGS) entry which is preliminary data.</text>
</comment>
<dbReference type="InterPro" id="IPR001345">
    <property type="entry name" value="PG/BPGM_mutase_AS"/>
</dbReference>
<dbReference type="CDD" id="cd07067">
    <property type="entry name" value="HP_PGM_like"/>
    <property type="match status" value="1"/>
</dbReference>
<dbReference type="EMBL" id="BAAAYG010000005">
    <property type="protein sequence ID" value="GAA3285165.1"/>
    <property type="molecule type" value="Genomic_DNA"/>
</dbReference>